<dbReference type="EMBL" id="JBHLVZ010000098">
    <property type="protein sequence ID" value="MFC0389171.1"/>
    <property type="molecule type" value="Genomic_DNA"/>
</dbReference>
<accession>A0ABV6J0A4</accession>
<dbReference type="GO" id="GO:0016757">
    <property type="term" value="F:glycosyltransferase activity"/>
    <property type="evidence" value="ECO:0007669"/>
    <property type="project" value="UniProtKB-KW"/>
</dbReference>
<evidence type="ECO:0000256" key="2">
    <source>
        <dbReference type="ARBA" id="ARBA00022676"/>
    </source>
</evidence>
<dbReference type="PANTHER" id="PTHR43179">
    <property type="entry name" value="RHAMNOSYLTRANSFERASE WBBL"/>
    <property type="match status" value="1"/>
</dbReference>
<comment type="caution">
    <text evidence="4">The sequence shown here is derived from an EMBL/GenBank/DDBJ whole genome shotgun (WGS) entry which is preliminary data.</text>
</comment>
<dbReference type="Pfam" id="PF13641">
    <property type="entry name" value="Glyco_tranf_2_3"/>
    <property type="match status" value="1"/>
</dbReference>
<evidence type="ECO:0000256" key="3">
    <source>
        <dbReference type="ARBA" id="ARBA00022679"/>
    </source>
</evidence>
<proteinExistence type="inferred from homology"/>
<dbReference type="Proteomes" id="UP001589789">
    <property type="component" value="Unassembled WGS sequence"/>
</dbReference>
<dbReference type="PANTHER" id="PTHR43179:SF12">
    <property type="entry name" value="GALACTOFURANOSYLTRANSFERASE GLFT2"/>
    <property type="match status" value="1"/>
</dbReference>
<keyword evidence="2 4" id="KW-0328">Glycosyltransferase</keyword>
<dbReference type="InterPro" id="IPR029044">
    <property type="entry name" value="Nucleotide-diphossugar_trans"/>
</dbReference>
<organism evidence="4 5">
    <name type="scientific">Muricoccus vinaceus</name>
    <dbReference type="NCBI Taxonomy" id="424704"/>
    <lineage>
        <taxon>Bacteria</taxon>
        <taxon>Pseudomonadati</taxon>
        <taxon>Pseudomonadota</taxon>
        <taxon>Alphaproteobacteria</taxon>
        <taxon>Acetobacterales</taxon>
        <taxon>Roseomonadaceae</taxon>
        <taxon>Muricoccus</taxon>
    </lineage>
</organism>
<keyword evidence="5" id="KW-1185">Reference proteome</keyword>
<evidence type="ECO:0000313" key="4">
    <source>
        <dbReference type="EMBL" id="MFC0389171.1"/>
    </source>
</evidence>
<gene>
    <name evidence="4" type="ORF">ACFFIC_27040</name>
</gene>
<comment type="similarity">
    <text evidence="1">Belongs to the glycosyltransferase 2 family.</text>
</comment>
<dbReference type="Gene3D" id="3.90.550.10">
    <property type="entry name" value="Spore Coat Polysaccharide Biosynthesis Protein SpsA, Chain A"/>
    <property type="match status" value="1"/>
</dbReference>
<sequence>MDTNLPVGFMAAPGHEAPGAIPSEHGLSGQALLLPGGVLAILYRSPPSAGGGSVNLTIDDQPVPLPVAATEIGGHPSRQAILCRVSGEVVQSIRGDSAAIRVRRGSSLSFSLPIRCLDHLSDLVAALSAPAGEERGDLLAFLVETCTNVLRAGRVRGIAHFLHQLAVHLAPPEPSPQTLRLQPLATEADDGLSLWGVSGESGPGPWYLLTGTEVRRLAPPVAGLLMVETPLRHDVPVMLLPSPSPGASRRMPITLLRRPAGLPQLLASAAKGDTRERVLARALARRLAAEPNNTRLARLLRDRRLLTPLVPSQALDNPLRPVGGALEMAVSDGHGGVFVGGWLRDPFGLVAGGLALRDPLTGISQTIPPTALERMARPDLTDRFVNAVHGGGGSRPGFLAHVPNVERATGGPVPQWGLDLRLVSGEALSLTAPPGLLPPVAARDLVLRSVHPSALRPELLDRCIMPAVERLQRAALAALGPAEVVHIGSPIAVPRVAVVIPLYKNLRFLRFQIAAFARDPALRQDAHVVFVLDSPEQRAELEHQLRGLNEIYDLPVTMVVMAANAGYASACNAGVAAASPAADTVLLLNSDIIPTIPGWLRAMLRPLDADKATLAVGPKLLFEDGSVQHAGLFFAREGAQGDWLNGHYGKGLPRRHPFVMRGCEVPGVTGAALLVRRDAFEAVGGVCTDYVVGDYEDSDLCLRLRELGGTIRYVPSAELYHFERQSIVGHGGYARTLACAHNRRLHHCRWNGAITALMAGFPAADGASRAKR</sequence>
<protein>
    <submittedName>
        <fullName evidence="4">Glycosyltransferase</fullName>
        <ecNumber evidence="4">2.4.-.-</ecNumber>
    </submittedName>
</protein>
<dbReference type="SUPFAM" id="SSF53448">
    <property type="entry name" value="Nucleotide-diphospho-sugar transferases"/>
    <property type="match status" value="1"/>
</dbReference>
<keyword evidence="3 4" id="KW-0808">Transferase</keyword>
<evidence type="ECO:0000256" key="1">
    <source>
        <dbReference type="ARBA" id="ARBA00006739"/>
    </source>
</evidence>
<name>A0ABV6J0A4_9PROT</name>
<reference evidence="4 5" key="1">
    <citation type="submission" date="2024-09" db="EMBL/GenBank/DDBJ databases">
        <authorList>
            <person name="Sun Q."/>
            <person name="Mori K."/>
        </authorList>
    </citation>
    <scope>NUCLEOTIDE SEQUENCE [LARGE SCALE GENOMIC DNA]</scope>
    <source>
        <strain evidence="4 5">CCM 7468</strain>
    </source>
</reference>
<evidence type="ECO:0000313" key="5">
    <source>
        <dbReference type="Proteomes" id="UP001589789"/>
    </source>
</evidence>
<dbReference type="EC" id="2.4.-.-" evidence="4"/>